<name>A0A5J4QSI3_9ZZZZ</name>
<dbReference type="SUPFAM" id="SSF48452">
    <property type="entry name" value="TPR-like"/>
    <property type="match status" value="1"/>
</dbReference>
<evidence type="ECO:0000313" key="1">
    <source>
        <dbReference type="EMBL" id="KAA6323911.1"/>
    </source>
</evidence>
<accession>A0A5J4QSI3</accession>
<dbReference type="EMBL" id="SNRY01002692">
    <property type="protein sequence ID" value="KAA6323911.1"/>
    <property type="molecule type" value="Genomic_DNA"/>
</dbReference>
<dbReference type="InterPro" id="IPR041662">
    <property type="entry name" value="SusD-like_2"/>
</dbReference>
<gene>
    <name evidence="1" type="ORF">EZS27_026703</name>
</gene>
<dbReference type="InterPro" id="IPR011990">
    <property type="entry name" value="TPR-like_helical_dom_sf"/>
</dbReference>
<feature type="non-terminal residue" evidence="1">
    <location>
        <position position="466"/>
    </location>
</feature>
<dbReference type="Gene3D" id="1.25.40.390">
    <property type="match status" value="1"/>
</dbReference>
<dbReference type="AlphaFoldDB" id="A0A5J4QSI3"/>
<comment type="caution">
    <text evidence="1">The sequence shown here is derived from an EMBL/GenBank/DDBJ whole genome shotgun (WGS) entry which is preliminary data.</text>
</comment>
<organism evidence="1">
    <name type="scientific">termite gut metagenome</name>
    <dbReference type="NCBI Taxonomy" id="433724"/>
    <lineage>
        <taxon>unclassified sequences</taxon>
        <taxon>metagenomes</taxon>
        <taxon>organismal metagenomes</taxon>
    </lineage>
</organism>
<dbReference type="PROSITE" id="PS51257">
    <property type="entry name" value="PROKAR_LIPOPROTEIN"/>
    <property type="match status" value="1"/>
</dbReference>
<sequence>MKKTILHLFAVCSFFLLLLAGCDLTALNENPNEPTADVDYNLNDARLASIFRTSVPAIEGDDEQRVKSLMVDFYAQMLDGGDWDTKRYLMNEDWNQRMYRRVQSAISSLNIAIRNLGDREDFFANSIAVAKVWRVFVAANGADYFGPIPFAKYTEVEDNPPYRSIENIYTECFNELDEAVALFDRNSPNTIFIDAASDIIYGNDAAKWRKFANSLRLRLALRLSEVAPSTTSEQVAKALASGVMESAADNAYLPPKADGGWGQDYNYTMFQITWGGPLNMTSSFEKLVSGIGGVDWPAGIVNQRSALSGGTPVAVSTHPAKVDPRAPKMFDPAYEGGKWAGIPYGLPSGSNTGEYRTVLWTELGILVKNGAPYKSRPYDVFLYEEVCFLKAEASLRGFASGDAKTEYDKGVRASFATWGVSDKAEAYLSSTAKNLAGTSAKFDDDISGAGNTQLEKIITQKYLGLF</sequence>
<evidence type="ECO:0008006" key="2">
    <source>
        <dbReference type="Google" id="ProtNLM"/>
    </source>
</evidence>
<dbReference type="Pfam" id="PF12771">
    <property type="entry name" value="SusD-like_2"/>
    <property type="match status" value="2"/>
</dbReference>
<protein>
    <recommendedName>
        <fullName evidence="2">SusD/RagB family nutrient-binding outer membrane lipoprotein</fullName>
    </recommendedName>
</protein>
<reference evidence="1" key="1">
    <citation type="submission" date="2019-03" db="EMBL/GenBank/DDBJ databases">
        <title>Single cell metagenomics reveals metabolic interactions within the superorganism composed of flagellate Streblomastix strix and complex community of Bacteroidetes bacteria on its surface.</title>
        <authorList>
            <person name="Treitli S.C."/>
            <person name="Kolisko M."/>
            <person name="Husnik F."/>
            <person name="Keeling P."/>
            <person name="Hampl V."/>
        </authorList>
    </citation>
    <scope>NUCLEOTIDE SEQUENCE</scope>
    <source>
        <strain evidence="1">STM</strain>
    </source>
</reference>
<proteinExistence type="predicted"/>